<dbReference type="Proteomes" id="UP000008953">
    <property type="component" value="Chromosome"/>
</dbReference>
<dbReference type="AlphaFoldDB" id="D4KZD9"/>
<keyword evidence="1" id="KW-0472">Membrane</keyword>
<name>D4KZD9_9FIRM</name>
<dbReference type="EMBL" id="FP929050">
    <property type="protein sequence ID" value="CBL12729.1"/>
    <property type="molecule type" value="Genomic_DNA"/>
</dbReference>
<evidence type="ECO:0000256" key="1">
    <source>
        <dbReference type="SAM" id="Phobius"/>
    </source>
</evidence>
<dbReference type="PATRIC" id="fig|718255.3.peg.3384"/>
<keyword evidence="1" id="KW-0812">Transmembrane</keyword>
<dbReference type="HOGENOM" id="CLU_2275368_0_0_9"/>
<sequence>MVDKSSANQMFLPLNFSLENPKAIKLELKTPPTIFTITIIPEFKKYLPKESRVKASTKLSKLNCDGIHWIGTVVISLFVINALRIIQKNGKSMVTDIAINNM</sequence>
<gene>
    <name evidence="2" type="ORF">RO1_22210</name>
</gene>
<reference evidence="2 3" key="1">
    <citation type="submission" date="2010-03" db="EMBL/GenBank/DDBJ databases">
        <title>The genome sequence of Roseburia intestinalis XB6B4.</title>
        <authorList>
            <consortium name="metaHIT consortium -- http://www.metahit.eu/"/>
            <person name="Pajon A."/>
            <person name="Turner K."/>
            <person name="Parkhill J."/>
            <person name="Bernalier A."/>
        </authorList>
    </citation>
    <scope>NUCLEOTIDE SEQUENCE [LARGE SCALE GENOMIC DNA]</scope>
    <source>
        <strain evidence="2 3">XB6B4</strain>
    </source>
</reference>
<proteinExistence type="predicted"/>
<accession>D4KZD9</accession>
<evidence type="ECO:0000313" key="2">
    <source>
        <dbReference type="EMBL" id="CBL12729.1"/>
    </source>
</evidence>
<organism evidence="2 3">
    <name type="scientific">Roseburia intestinalis XB6B4</name>
    <dbReference type="NCBI Taxonomy" id="718255"/>
    <lineage>
        <taxon>Bacteria</taxon>
        <taxon>Bacillati</taxon>
        <taxon>Bacillota</taxon>
        <taxon>Clostridia</taxon>
        <taxon>Lachnospirales</taxon>
        <taxon>Lachnospiraceae</taxon>
        <taxon>Roseburia</taxon>
    </lineage>
</organism>
<evidence type="ECO:0000313" key="3">
    <source>
        <dbReference type="Proteomes" id="UP000008953"/>
    </source>
</evidence>
<feature type="transmembrane region" description="Helical" evidence="1">
    <location>
        <begin position="66"/>
        <end position="83"/>
    </location>
</feature>
<keyword evidence="1" id="KW-1133">Transmembrane helix</keyword>
<reference evidence="2 3" key="2">
    <citation type="submission" date="2010-03" db="EMBL/GenBank/DDBJ databases">
        <authorList>
            <person name="Pajon A."/>
        </authorList>
    </citation>
    <scope>NUCLEOTIDE SEQUENCE [LARGE SCALE GENOMIC DNA]</scope>
    <source>
        <strain evidence="2 3">XB6B4</strain>
    </source>
</reference>
<protein>
    <submittedName>
        <fullName evidence="2">Uncharacterized protein</fullName>
    </submittedName>
</protein>
<dbReference type="KEGG" id="rix:RO1_22210"/>